<reference evidence="1" key="1">
    <citation type="journal article" date="2021" name="PeerJ">
        <title>Extensive microbial diversity within the chicken gut microbiome revealed by metagenomics and culture.</title>
        <authorList>
            <person name="Gilroy R."/>
            <person name="Ravi A."/>
            <person name="Getino M."/>
            <person name="Pursley I."/>
            <person name="Horton D.L."/>
            <person name="Alikhan N.F."/>
            <person name="Baker D."/>
            <person name="Gharbi K."/>
            <person name="Hall N."/>
            <person name="Watson M."/>
            <person name="Adriaenssens E.M."/>
            <person name="Foster-Nyarko E."/>
            <person name="Jarju S."/>
            <person name="Secka A."/>
            <person name="Antonio M."/>
            <person name="Oren A."/>
            <person name="Chaudhuri R.R."/>
            <person name="La Ragione R."/>
            <person name="Hildebrand F."/>
            <person name="Pallen M.J."/>
        </authorList>
    </citation>
    <scope>NUCLEOTIDE SEQUENCE</scope>
    <source>
        <strain evidence="1">CHK188-16595</strain>
    </source>
</reference>
<dbReference type="PIRSF" id="PIRSF018637">
    <property type="entry name" value="TrmK"/>
    <property type="match status" value="1"/>
</dbReference>
<dbReference type="SUPFAM" id="SSF53335">
    <property type="entry name" value="S-adenosyl-L-methionine-dependent methyltransferases"/>
    <property type="match status" value="1"/>
</dbReference>
<dbReference type="GO" id="GO:0160105">
    <property type="term" value="F:tRNA (adenine(22)-N1)-methyltransferase activity"/>
    <property type="evidence" value="ECO:0007669"/>
    <property type="project" value="InterPro"/>
</dbReference>
<reference evidence="1" key="2">
    <citation type="submission" date="2021-04" db="EMBL/GenBank/DDBJ databases">
        <authorList>
            <person name="Gilroy R."/>
        </authorList>
    </citation>
    <scope>NUCLEOTIDE SEQUENCE</scope>
    <source>
        <strain evidence="1">CHK188-16595</strain>
    </source>
</reference>
<gene>
    <name evidence="1" type="ORF">IAA37_07485</name>
</gene>
<dbReference type="InterPro" id="IPR006901">
    <property type="entry name" value="TrmK"/>
</dbReference>
<evidence type="ECO:0000313" key="1">
    <source>
        <dbReference type="EMBL" id="HJB75493.1"/>
    </source>
</evidence>
<dbReference type="Proteomes" id="UP000823877">
    <property type="component" value="Unassembled WGS sequence"/>
</dbReference>
<organism evidence="1 2">
    <name type="scientific">Candidatus Eubacterium faecale</name>
    <dbReference type="NCBI Taxonomy" id="2838568"/>
    <lineage>
        <taxon>Bacteria</taxon>
        <taxon>Bacillati</taxon>
        <taxon>Bacillota</taxon>
        <taxon>Clostridia</taxon>
        <taxon>Eubacteriales</taxon>
        <taxon>Eubacteriaceae</taxon>
        <taxon>Eubacterium</taxon>
    </lineage>
</organism>
<dbReference type="InterPro" id="IPR029063">
    <property type="entry name" value="SAM-dependent_MTases_sf"/>
</dbReference>
<dbReference type="EMBL" id="DWXN01000012">
    <property type="protein sequence ID" value="HJB75493.1"/>
    <property type="molecule type" value="Genomic_DNA"/>
</dbReference>
<accession>A0A9D2S931</accession>
<evidence type="ECO:0000313" key="2">
    <source>
        <dbReference type="Proteomes" id="UP000823877"/>
    </source>
</evidence>
<dbReference type="Pfam" id="PF12847">
    <property type="entry name" value="Methyltransf_18"/>
    <property type="match status" value="1"/>
</dbReference>
<dbReference type="AlphaFoldDB" id="A0A9D2S931"/>
<keyword evidence="1" id="KW-0808">Transferase</keyword>
<protein>
    <submittedName>
        <fullName evidence="1">Class I SAM-dependent methyltransferase</fullName>
    </submittedName>
</protein>
<proteinExistence type="predicted"/>
<dbReference type="PANTHER" id="PTHR38451:SF1">
    <property type="entry name" value="TRNA (ADENINE(22)-N(1))-METHYLTRANSFERASE"/>
    <property type="match status" value="1"/>
</dbReference>
<dbReference type="PANTHER" id="PTHR38451">
    <property type="entry name" value="TRNA (ADENINE(22)-N(1))-METHYLTRANSFERASE"/>
    <property type="match status" value="1"/>
</dbReference>
<comment type="caution">
    <text evidence="1">The sequence shown here is derived from an EMBL/GenBank/DDBJ whole genome shotgun (WGS) entry which is preliminary data.</text>
</comment>
<sequence>MIDLSLRLKAVADLVRRDSYLADIGCDHGFLPVYLLQCGKIKGAVASDINKGPLERCRALVEQYDLSAQIQCVLSDGLSKIRFSELQDIAVCGMGGELIASILEQCPYSKTPGVHYIFNPMTHPEKLRAYLCNNGYEIGSDLIVRDGNHAYSVLDAYYTGAKKDYPPAYYFLGNIRDFSDENYFKSLLHYLKNKQKGGADYTQVIQEIEARL</sequence>
<name>A0A9D2S931_9FIRM</name>
<keyword evidence="1" id="KW-0489">Methyltransferase</keyword>
<dbReference type="Gene3D" id="3.40.50.150">
    <property type="entry name" value="Vaccinia Virus protein VP39"/>
    <property type="match status" value="1"/>
</dbReference>
<dbReference type="GO" id="GO:0032259">
    <property type="term" value="P:methylation"/>
    <property type="evidence" value="ECO:0007669"/>
    <property type="project" value="UniProtKB-KW"/>
</dbReference>